<dbReference type="Proteomes" id="UP000015103">
    <property type="component" value="Unassembled WGS sequence"/>
</dbReference>
<protein>
    <submittedName>
        <fullName evidence="1">Uncharacterized protein</fullName>
    </submittedName>
</protein>
<name>T1HX62_RHOPR</name>
<proteinExistence type="predicted"/>
<dbReference type="AlphaFoldDB" id="T1HX62"/>
<organism evidence="1 2">
    <name type="scientific">Rhodnius prolixus</name>
    <name type="common">Triatomid bug</name>
    <dbReference type="NCBI Taxonomy" id="13249"/>
    <lineage>
        <taxon>Eukaryota</taxon>
        <taxon>Metazoa</taxon>
        <taxon>Ecdysozoa</taxon>
        <taxon>Arthropoda</taxon>
        <taxon>Hexapoda</taxon>
        <taxon>Insecta</taxon>
        <taxon>Pterygota</taxon>
        <taxon>Neoptera</taxon>
        <taxon>Paraneoptera</taxon>
        <taxon>Hemiptera</taxon>
        <taxon>Heteroptera</taxon>
        <taxon>Panheteroptera</taxon>
        <taxon>Cimicomorpha</taxon>
        <taxon>Reduviidae</taxon>
        <taxon>Triatominae</taxon>
        <taxon>Rhodnius</taxon>
    </lineage>
</organism>
<reference evidence="1" key="1">
    <citation type="submission" date="2015-05" db="UniProtKB">
        <authorList>
            <consortium name="EnsemblMetazoa"/>
        </authorList>
    </citation>
    <scope>IDENTIFICATION</scope>
</reference>
<dbReference type="EMBL" id="ACPB03013826">
    <property type="status" value="NOT_ANNOTATED_CDS"/>
    <property type="molecule type" value="Genomic_DNA"/>
</dbReference>
<dbReference type="HOGENOM" id="CLU_1572593_0_0_1"/>
<dbReference type="InParanoid" id="T1HX62"/>
<dbReference type="EnsemblMetazoa" id="RPRC008632-RA">
    <property type="protein sequence ID" value="RPRC008632-PA"/>
    <property type="gene ID" value="RPRC008632"/>
</dbReference>
<dbReference type="EMBL" id="ACPB03013827">
    <property type="status" value="NOT_ANNOTATED_CDS"/>
    <property type="molecule type" value="Genomic_DNA"/>
</dbReference>
<accession>T1HX62</accession>
<keyword evidence="2" id="KW-1185">Reference proteome</keyword>
<dbReference type="VEuPathDB" id="VectorBase:RPRC008632"/>
<evidence type="ECO:0000313" key="1">
    <source>
        <dbReference type="EnsemblMetazoa" id="RPRC008632-PA"/>
    </source>
</evidence>
<evidence type="ECO:0000313" key="2">
    <source>
        <dbReference type="Proteomes" id="UP000015103"/>
    </source>
</evidence>
<sequence length="170" mass="19398">MAKKNYEGRKRTWVTKGMLRASPKLSMGSSPHRKKRLTTEAEGGFSSALAKHPPPIPPPLLRRLGSKEISGLGKVVECLKEINLEDLGSNIIILKKNIIAGQTFDLCQPSAHAHWVVDNVHQPPVEHQICYLMWVPIFVHAQFNKKFTKILIYYRHWLSPYSQHRLGAYH</sequence>